<feature type="region of interest" description="Disordered" evidence="2">
    <location>
        <begin position="915"/>
        <end position="934"/>
    </location>
</feature>
<dbReference type="CDD" id="cd09272">
    <property type="entry name" value="RNase_HI_RT_Ty1"/>
    <property type="match status" value="1"/>
</dbReference>
<dbReference type="InterPro" id="IPR025315">
    <property type="entry name" value="DUF4220"/>
</dbReference>
<evidence type="ECO:0000256" key="3">
    <source>
        <dbReference type="SAM" id="Phobius"/>
    </source>
</evidence>
<dbReference type="Pfam" id="PF04578">
    <property type="entry name" value="DUF594"/>
    <property type="match status" value="1"/>
</dbReference>
<reference evidence="5" key="1">
    <citation type="submission" date="2018-02" db="EMBL/GenBank/DDBJ databases">
        <authorList>
            <person name="Cohen D.B."/>
            <person name="Kent A.D."/>
        </authorList>
    </citation>
    <scope>NUCLEOTIDE SEQUENCE</scope>
</reference>
<keyword evidence="1" id="KW-0064">Aspartyl protease</keyword>
<dbReference type="EMBL" id="OIVN01005790">
    <property type="protein sequence ID" value="SPD24033.1"/>
    <property type="molecule type" value="Genomic_DNA"/>
</dbReference>
<dbReference type="Pfam" id="PF07727">
    <property type="entry name" value="RVT_2"/>
    <property type="match status" value="1"/>
</dbReference>
<name>A0A2N9IIZ8_FAGSY</name>
<feature type="transmembrane region" description="Helical" evidence="3">
    <location>
        <begin position="148"/>
        <end position="167"/>
    </location>
</feature>
<dbReference type="InterPro" id="IPR036397">
    <property type="entry name" value="RNaseH_sf"/>
</dbReference>
<evidence type="ECO:0000259" key="4">
    <source>
        <dbReference type="PROSITE" id="PS50994"/>
    </source>
</evidence>
<dbReference type="Pfam" id="PF25597">
    <property type="entry name" value="SH3_retrovirus"/>
    <property type="match status" value="1"/>
</dbReference>
<dbReference type="GO" id="GO:0003676">
    <property type="term" value="F:nucleic acid binding"/>
    <property type="evidence" value="ECO:0007669"/>
    <property type="project" value="InterPro"/>
</dbReference>
<feature type="transmembrane region" description="Helical" evidence="3">
    <location>
        <begin position="84"/>
        <end position="103"/>
    </location>
</feature>
<sequence length="1954" mass="220163">MRKVMQIFPPRLRTVLNEWEIQAMVIVSLSLQIILFVLGNRRKYSTSDRLSVILWVAYLSADWSATVSLSVLSNNAGNIGDYSIDPKFVITAFWAPFFLLHLGGPDSITAYSLEDNELWRRHSLTLVIQVVVAVYVFLRAWTKTALNFLAIPMFIPGIIKIWERIWVLRSASSENFKASMLRRPDPGPNYARYMEEYSSKKDEGFSVKSGKFSGAPVVGDLFFTAPANVMIPDAATLQDAYIFFKTFKQLFADLILSIQDKVNSQSFFQKASCDEAFKVIEVELGFMFDVFYTKAFKVYSLKGCLLRLFSFSSTVSVLLAFLIIEKQAFSEADIIITYVLLVGAIFLEIYAVLVLLTSDWTMLWLSRHKNSVVDFLYRIISSIPFSGNKRWSNTMGQYNLIRYCLEEKPAKSSAIQKFLCMYELLEKQRYQDSADVSMDLKKLIFDQLLKKSESAIDLKACKDLCASRGDRVLKYAKCQDCISKEKRKTREERFEVEDVPVLQNAKCHFEISKENRITLDQSVEVEFDQSILLWHIATNLCYHSDRNTSPNSVKYTNCEASKLLSDYMLYLLVIRPFMLPNGNEQIRFQDTCAEAKEFFQERKSVCVGEQARITLLEVSTEIPPSKVKGDRSKSVLFEGCRLAKSLQCLEIEKKWELVSHVWMEMLCYAASKCRWNHHAQQLTRGGELLTHVWLLMAHLGITEQAIALSVSCSLRLFWHSSAAFVGTSSPGFQSKHLHHHWKDLSKTISAAQKSPPSDAGRAATRRSKFLPAVTPRHAPHAPGSFLFLLGYAIPPSHPFLIYWEILMMLVLPGICSPNDIPPHMALGNINFQLNSIRFGKTLASLSMTSLLVFQFIWDQLDLSDPPWDTPNDAMKYATRRDQMRLYQFLMALHDDYEPVRGQLLHQLPTPSLDAALNDLSDSDQSSPNTRRSDRKSNKFCRYCKKHGHTIETCFRRNRSTAAVTHGDTDQTPTAVVAPAHSGSAITLTTDQLEDIIAQALVRAGNASSSSTLSVLPGKFSSWLLDSACCNHMTPYPSFFSHTSSARHAPTIHTANGSTMLVRSIGTVSTSKLSISDVFHVPKLSYNLLSVGQLAELGYRIILDYFGCIVQDPRTGQELGTSRRIGRLFEISSLRLPTTGVSAATSSSPSLSLWHSRLGHASSSRVQQLVSRGLLGPVSKDNFDCVSCQLGKQPALPFQNSESMSTGIFDLIHSDVWGPSPINSLGGSRYFVVFVDDYSRYSWVFLMRSRDELLNIYRNFANMVKTQFSKTIKVFRSDNARELTQHAFEHILYSHGTVHQFSCPGTSQQNGRAERKLRHILDTVRALLLSSKVPVPFWGEAVLTAAHAINRIPSPTISNQTPYERLFGSPPHYQHLRSFGSACFVLLQPHEHNKLEPRSRLCCFLGYGETQKGYRCYDPIAHRLRISRHVVFWEHRLFTEVSQFRPSFSLSSLSDLFPEVSPPSLESFPPSPEVSTSIPQTESSDPSSGSSSQETPHSSPESPAPAPSEDPAPATTLRRSSRVTTLPSHLRDFHCYTALATLHEPHSYREASSNPLWQAAMAEELDALSRIRTWDLVDLPPEKSVVGCKWVFKIKTRSDESIERYKARLVAKGFTQEYGIDYEETFAPVARLSSVRTLLAVAASRQWKLFQMDVKNAFLNGDLSEEVYMQPPPGLSHPPDKVCRLRRALYGLKQAPRAWFAKFSSTVSRLGFSISSYDSALFLRRTGKGTILLLLYVDDMIITGDDLSGIQELKAFLSQNFEMKDLGHLSYFLGLEITSSDDGFYLTQAKYTSDLLSRAGLTDHKILDTPIEFNARLTPSSGELLPDPTLYRQLVGSLVYLTVTRPDISYAVHQVSQFMSAPRSTHYAAVLRILRYLKGTLFHGLHFSAQSPLTLRAYSDADWVGDPTDRRSTTGYCFLLGSSLISWRSKKQSVVARSSIEAEYRALADTTSELL</sequence>
<keyword evidence="3" id="KW-1133">Transmembrane helix</keyword>
<feature type="transmembrane region" description="Helical" evidence="3">
    <location>
        <begin position="50"/>
        <end position="72"/>
    </location>
</feature>
<keyword evidence="1" id="KW-0645">Protease</keyword>
<dbReference type="Gene3D" id="3.30.420.10">
    <property type="entry name" value="Ribonuclease H-like superfamily/Ribonuclease H"/>
    <property type="match status" value="1"/>
</dbReference>
<dbReference type="Pfam" id="PF13976">
    <property type="entry name" value="gag_pre-integrs"/>
    <property type="match status" value="1"/>
</dbReference>
<evidence type="ECO:0000256" key="1">
    <source>
        <dbReference type="ARBA" id="ARBA00022750"/>
    </source>
</evidence>
<accession>A0A2N9IIZ8</accession>
<keyword evidence="3" id="KW-0812">Transmembrane</keyword>
<dbReference type="SUPFAM" id="SSF56672">
    <property type="entry name" value="DNA/RNA polymerases"/>
    <property type="match status" value="1"/>
</dbReference>
<proteinExistence type="predicted"/>
<feature type="region of interest" description="Disordered" evidence="2">
    <location>
        <begin position="1460"/>
        <end position="1523"/>
    </location>
</feature>
<organism evidence="5">
    <name type="scientific">Fagus sylvatica</name>
    <name type="common">Beechnut</name>
    <dbReference type="NCBI Taxonomy" id="28930"/>
    <lineage>
        <taxon>Eukaryota</taxon>
        <taxon>Viridiplantae</taxon>
        <taxon>Streptophyta</taxon>
        <taxon>Embryophyta</taxon>
        <taxon>Tracheophyta</taxon>
        <taxon>Spermatophyta</taxon>
        <taxon>Magnoliopsida</taxon>
        <taxon>eudicotyledons</taxon>
        <taxon>Gunneridae</taxon>
        <taxon>Pentapetalae</taxon>
        <taxon>rosids</taxon>
        <taxon>fabids</taxon>
        <taxon>Fagales</taxon>
        <taxon>Fagaceae</taxon>
        <taxon>Fagus</taxon>
    </lineage>
</organism>
<dbReference type="GO" id="GO:0015074">
    <property type="term" value="P:DNA integration"/>
    <property type="evidence" value="ECO:0007669"/>
    <property type="project" value="InterPro"/>
</dbReference>
<keyword evidence="1" id="KW-0378">Hydrolase</keyword>
<dbReference type="InterPro" id="IPR001584">
    <property type="entry name" value="Integrase_cat-core"/>
</dbReference>
<protein>
    <recommendedName>
        <fullName evidence="4">Integrase catalytic domain-containing protein</fullName>
    </recommendedName>
</protein>
<dbReference type="Pfam" id="PF00665">
    <property type="entry name" value="rve"/>
    <property type="match status" value="1"/>
</dbReference>
<dbReference type="InterPro" id="IPR043502">
    <property type="entry name" value="DNA/RNA_pol_sf"/>
</dbReference>
<feature type="transmembrane region" description="Helical" evidence="3">
    <location>
        <begin position="304"/>
        <end position="324"/>
    </location>
</feature>
<dbReference type="InterPro" id="IPR012337">
    <property type="entry name" value="RNaseH-like_sf"/>
</dbReference>
<dbReference type="InterPro" id="IPR057670">
    <property type="entry name" value="SH3_retrovirus"/>
</dbReference>
<dbReference type="PROSITE" id="PS50994">
    <property type="entry name" value="INTEGRASE"/>
    <property type="match status" value="1"/>
</dbReference>
<feature type="compositionally biased region" description="Low complexity" evidence="2">
    <location>
        <begin position="915"/>
        <end position="928"/>
    </location>
</feature>
<evidence type="ECO:0000313" key="5">
    <source>
        <dbReference type="EMBL" id="SPD24033.1"/>
    </source>
</evidence>
<feature type="transmembrane region" description="Helical" evidence="3">
    <location>
        <begin position="336"/>
        <end position="357"/>
    </location>
</feature>
<dbReference type="SUPFAM" id="SSF53098">
    <property type="entry name" value="Ribonuclease H-like"/>
    <property type="match status" value="1"/>
</dbReference>
<dbReference type="InterPro" id="IPR054722">
    <property type="entry name" value="PolX-like_BBD"/>
</dbReference>
<feature type="transmembrane region" description="Helical" evidence="3">
    <location>
        <begin position="20"/>
        <end position="38"/>
    </location>
</feature>
<feature type="compositionally biased region" description="Low complexity" evidence="2">
    <location>
        <begin position="1460"/>
        <end position="1500"/>
    </location>
</feature>
<dbReference type="PANTHER" id="PTHR31325">
    <property type="entry name" value="OS01G0798800 PROTEIN-RELATED"/>
    <property type="match status" value="1"/>
</dbReference>
<dbReference type="Pfam" id="PF13968">
    <property type="entry name" value="DUF4220"/>
    <property type="match status" value="1"/>
</dbReference>
<feature type="transmembrane region" description="Helical" evidence="3">
    <location>
        <begin position="124"/>
        <end position="142"/>
    </location>
</feature>
<feature type="domain" description="Integrase catalytic" evidence="4">
    <location>
        <begin position="1192"/>
        <end position="1369"/>
    </location>
</feature>
<dbReference type="InterPro" id="IPR007658">
    <property type="entry name" value="DUF594"/>
</dbReference>
<feature type="compositionally biased region" description="Low complexity" evidence="2">
    <location>
        <begin position="1510"/>
        <end position="1523"/>
    </location>
</feature>
<dbReference type="InterPro" id="IPR013103">
    <property type="entry name" value="RVT_2"/>
</dbReference>
<keyword evidence="3" id="KW-0472">Membrane</keyword>
<evidence type="ECO:0000256" key="2">
    <source>
        <dbReference type="SAM" id="MobiDB-lite"/>
    </source>
</evidence>
<dbReference type="InterPro" id="IPR025724">
    <property type="entry name" value="GAG-pre-integrase_dom"/>
</dbReference>
<gene>
    <name evidence="5" type="ORF">FSB_LOCUS51915</name>
</gene>
<dbReference type="GO" id="GO:0004190">
    <property type="term" value="F:aspartic-type endopeptidase activity"/>
    <property type="evidence" value="ECO:0007669"/>
    <property type="project" value="UniProtKB-KW"/>
</dbReference>
<dbReference type="Pfam" id="PF22936">
    <property type="entry name" value="Pol_BBD"/>
    <property type="match status" value="1"/>
</dbReference>